<dbReference type="Proteomes" id="UP001190926">
    <property type="component" value="Unassembled WGS sequence"/>
</dbReference>
<evidence type="ECO:0000313" key="4">
    <source>
        <dbReference type="Proteomes" id="UP001190926"/>
    </source>
</evidence>
<dbReference type="PANTHER" id="PTHR46201">
    <property type="entry name" value="PHD FINGER PROTEIN MALE MEIOCYTE DEATH 1-RELATED"/>
    <property type="match status" value="1"/>
</dbReference>
<protein>
    <submittedName>
        <fullName evidence="3">Uncharacterized protein</fullName>
    </submittedName>
</protein>
<dbReference type="Pfam" id="PF25565">
    <property type="entry name" value="Ubiquitin_At1g33420"/>
    <property type="match status" value="1"/>
</dbReference>
<dbReference type="EMBL" id="SDAM02001405">
    <property type="protein sequence ID" value="KAH6822264.1"/>
    <property type="molecule type" value="Genomic_DNA"/>
</dbReference>
<dbReference type="AlphaFoldDB" id="A0AAD4P0P6"/>
<gene>
    <name evidence="3" type="ORF">C2S53_020241</name>
</gene>
<keyword evidence="4" id="KW-1185">Reference proteome</keyword>
<dbReference type="InterPro" id="IPR057765">
    <property type="entry name" value="MS1-like_ubiquitin"/>
</dbReference>
<organism evidence="3 4">
    <name type="scientific">Perilla frutescens var. hirtella</name>
    <name type="common">Perilla citriodora</name>
    <name type="synonym">Perilla setoyensis</name>
    <dbReference type="NCBI Taxonomy" id="608512"/>
    <lineage>
        <taxon>Eukaryota</taxon>
        <taxon>Viridiplantae</taxon>
        <taxon>Streptophyta</taxon>
        <taxon>Embryophyta</taxon>
        <taxon>Tracheophyta</taxon>
        <taxon>Spermatophyta</taxon>
        <taxon>Magnoliopsida</taxon>
        <taxon>eudicotyledons</taxon>
        <taxon>Gunneridae</taxon>
        <taxon>Pentapetalae</taxon>
        <taxon>asterids</taxon>
        <taxon>lamiids</taxon>
        <taxon>Lamiales</taxon>
        <taxon>Lamiaceae</taxon>
        <taxon>Nepetoideae</taxon>
        <taxon>Elsholtzieae</taxon>
        <taxon>Perilla</taxon>
    </lineage>
</organism>
<evidence type="ECO:0000313" key="3">
    <source>
        <dbReference type="EMBL" id="KAH6822264.1"/>
    </source>
</evidence>
<evidence type="ECO:0000259" key="1">
    <source>
        <dbReference type="Pfam" id="PF25565"/>
    </source>
</evidence>
<reference evidence="3 4" key="1">
    <citation type="journal article" date="2021" name="Nat. Commun.">
        <title>Incipient diploidization of the medicinal plant Perilla within 10,000 years.</title>
        <authorList>
            <person name="Zhang Y."/>
            <person name="Shen Q."/>
            <person name="Leng L."/>
            <person name="Zhang D."/>
            <person name="Chen S."/>
            <person name="Shi Y."/>
            <person name="Ning Z."/>
            <person name="Chen S."/>
        </authorList>
    </citation>
    <scope>NUCLEOTIDE SEQUENCE [LARGE SCALE GENOMIC DNA]</scope>
    <source>
        <strain evidence="4">cv. PC099</strain>
    </source>
</reference>
<sequence>MASIILRKPSNKRKNRINPEKLFLYDNFALPDTVNTALSGAFRDNIRVFLHDFAEIQPYFVNGMPVWCTSLFSENDGVFPLYTVEETVRHDSLDPFCNHCESSGWGHHFVCKRKYHFIIPEKENWNEPLDDDFAEFESLKLYGLIHCNGFGHLICINGLKHNSKLFGADDSMEFWDRLCTVLRARSISANYFSRKGSIELGLIHGMAHGKSWLAKWGYRFNGGITESKYNAAIRFLSRLSLDVIISDSVSKRNSRRIRSIIDLYRKCSANPLSTIGDLLKFMLVFESRFHMDIYGACKFDSGTGESPMGFDKLVDSMTKNCRWPARRLDHALLVIVDLLKEHRAENVQTECGMSRQELRDGARRSIGDTGLIDFVLKSIKCFTVENQIIRRSMNPSSRLAEFSIQECSPRVVSYNLSQDVWILYENVLAMYPETKLVLDCNHFVKDWPIRGKIVSQSMVLTCKVLPSFAELDSQLTRRLSPGELVVVEPWITVADLKMVAQCALRDTYCVMEEFEATWIGGLRKIDDEKVVSTVFEPGSQVWVRGRGLDLTTRLMYEDGGRKMRGGRPMGFLDVIGYDNVNM</sequence>
<accession>A0AAD4P0P6</accession>
<dbReference type="PANTHER" id="PTHR46201:SF8">
    <property type="entry name" value="CHROMATIN REGULATOR PHD FAMILY"/>
    <property type="match status" value="1"/>
</dbReference>
<comment type="caution">
    <text evidence="3">The sequence shown here is derived from an EMBL/GenBank/DDBJ whole genome shotgun (WGS) entry which is preliminary data.</text>
</comment>
<proteinExistence type="predicted"/>
<dbReference type="Pfam" id="PF25874">
    <property type="entry name" value="WHD_plant_repro"/>
    <property type="match status" value="1"/>
</dbReference>
<feature type="domain" description="PTC1-like winged helix-turn-helix" evidence="2">
    <location>
        <begin position="322"/>
        <end position="406"/>
    </location>
</feature>
<evidence type="ECO:0000259" key="2">
    <source>
        <dbReference type="Pfam" id="PF25874"/>
    </source>
</evidence>
<name>A0AAD4P0P6_PERFH</name>
<dbReference type="InterPro" id="IPR059080">
    <property type="entry name" value="WHD_PTC1"/>
</dbReference>
<feature type="domain" description="PHD finger protein MALE STERILITY 1-like ubiquitin-like" evidence="1">
    <location>
        <begin position="456"/>
        <end position="547"/>
    </location>
</feature>